<name>Q0F281_9PROT</name>
<dbReference type="HOGENOM" id="CLU_2735263_0_0_0"/>
<dbReference type="Proteomes" id="UP000005297">
    <property type="component" value="Unassembled WGS sequence"/>
</dbReference>
<dbReference type="AlphaFoldDB" id="Q0F281"/>
<accession>Q0F281</accession>
<sequence length="71" mass="8358">MEIMNENKAKFTVGELKSYLADLPDETQLVFEHGLTFYRITTRGENLEQLEFKERFLVLDNEPLLIHADDK</sequence>
<evidence type="ECO:0000313" key="2">
    <source>
        <dbReference type="Proteomes" id="UP000005297"/>
    </source>
</evidence>
<dbReference type="InParanoid" id="Q0F281"/>
<gene>
    <name evidence="1" type="ORF">SPV1_01937</name>
</gene>
<proteinExistence type="predicted"/>
<dbReference type="EMBL" id="AATS01000002">
    <property type="protein sequence ID" value="EAU55669.1"/>
    <property type="molecule type" value="Genomic_DNA"/>
</dbReference>
<protein>
    <submittedName>
        <fullName evidence="1">Uncharacterized protein</fullName>
    </submittedName>
</protein>
<comment type="caution">
    <text evidence="1">The sequence shown here is derived from an EMBL/GenBank/DDBJ whole genome shotgun (WGS) entry which is preliminary data.</text>
</comment>
<organism evidence="1 2">
    <name type="scientific">Mariprofundus ferrooxydans PV-1</name>
    <dbReference type="NCBI Taxonomy" id="314345"/>
    <lineage>
        <taxon>Bacteria</taxon>
        <taxon>Pseudomonadati</taxon>
        <taxon>Pseudomonadota</taxon>
        <taxon>Candidatius Mariprofundia</taxon>
        <taxon>Mariprofundales</taxon>
        <taxon>Mariprofundaceae</taxon>
        <taxon>Mariprofundus</taxon>
    </lineage>
</organism>
<keyword evidence="2" id="KW-1185">Reference proteome</keyword>
<evidence type="ECO:0000313" key="1">
    <source>
        <dbReference type="EMBL" id="EAU55669.1"/>
    </source>
</evidence>
<reference evidence="1 2" key="1">
    <citation type="submission" date="2006-09" db="EMBL/GenBank/DDBJ databases">
        <authorList>
            <person name="Emerson D."/>
            <person name="Ferriera S."/>
            <person name="Johnson J."/>
            <person name="Kravitz S."/>
            <person name="Halpern A."/>
            <person name="Remington K."/>
            <person name="Beeson K."/>
            <person name="Tran B."/>
            <person name="Rogers Y.-H."/>
            <person name="Friedman R."/>
            <person name="Venter J.C."/>
        </authorList>
    </citation>
    <scope>NUCLEOTIDE SEQUENCE [LARGE SCALE GENOMIC DNA]</scope>
    <source>
        <strain evidence="1 2">PV-1</strain>
    </source>
</reference>